<organism evidence="1">
    <name type="scientific">uncultured Caudovirales phage</name>
    <dbReference type="NCBI Taxonomy" id="2100421"/>
    <lineage>
        <taxon>Viruses</taxon>
        <taxon>Duplodnaviria</taxon>
        <taxon>Heunggongvirae</taxon>
        <taxon>Uroviricota</taxon>
        <taxon>Caudoviricetes</taxon>
        <taxon>Peduoviridae</taxon>
        <taxon>Maltschvirus</taxon>
        <taxon>Maltschvirus maltsch</taxon>
    </lineage>
</organism>
<proteinExistence type="predicted"/>
<reference evidence="1" key="1">
    <citation type="submission" date="2020-05" db="EMBL/GenBank/DDBJ databases">
        <authorList>
            <person name="Chiriac C."/>
            <person name="Salcher M."/>
            <person name="Ghai R."/>
            <person name="Kavagutti S V."/>
        </authorList>
    </citation>
    <scope>NUCLEOTIDE SEQUENCE</scope>
</reference>
<accession>A0A6J7X3X8</accession>
<evidence type="ECO:0008006" key="2">
    <source>
        <dbReference type="Google" id="ProtNLM"/>
    </source>
</evidence>
<protein>
    <recommendedName>
        <fullName evidence="2">Terminase small subunit</fullName>
    </recommendedName>
</protein>
<name>A0A6J7X3X8_9CAUD</name>
<sequence length="153" mass="16867">MERLPTSNNRNTGNQIPEEKREAIIADLKDGLGVVACAKKHESSTHAVTALKNKLEDESEGFNLVSWKKSTAATLSHFVSKGSERLVKEIDDMPLASLPIAIAVAIDKIQALHDQPQTVVEHRLRIDQSQVNELLRSEGLVIDGEFTEVTESQ</sequence>
<gene>
    <name evidence="1" type="ORF">UFOVP745_33</name>
</gene>
<evidence type="ECO:0000313" key="1">
    <source>
        <dbReference type="EMBL" id="CAB5225551.1"/>
    </source>
</evidence>
<dbReference type="EMBL" id="LR798348">
    <property type="protein sequence ID" value="CAB5225551.1"/>
    <property type="molecule type" value="Genomic_DNA"/>
</dbReference>